<comment type="subcellular location">
    <subcellularLocation>
        <location evidence="1">Membrane</location>
        <topology evidence="1">Multi-pass membrane protein</topology>
    </subcellularLocation>
    <subcellularLocation>
        <location evidence="2">Plastid</location>
        <location evidence="2">Chloroplast</location>
    </subcellularLocation>
</comment>
<evidence type="ECO:0000313" key="14">
    <source>
        <dbReference type="EMBL" id="CAK9047744.1"/>
    </source>
</evidence>
<keyword evidence="8" id="KW-0378">Hydrolase</keyword>
<sequence length="1028" mass="111351">MGSAPFGLSHKAVAQKRLMTRLARLLTRWDASHRRGVRIMAGLQKAAARESAQEKQKEAQAAQQALRQKRAAEAEARSLERAAAKRQREEHRNRWKWLNRKDITMEELLHSKGVRKVWVLAVEGGKGDEEDQSWRRFFFWLCEEARELWQKAYAIEIERSQRLEPSSASGAASSAPGSSASAAEWQAAYEVLKAKNLELEQEAVARRRRNLETEAAASSAAATETAVAPVPETAPKDFAEPRDLEADERPKAPWAVFGTDRIEIDSQQLADVARFRDALGPGTLPLLSALFEEDGRPARGELPPPGDVRDALELPGSGFTVTGSAPVTEMEWRDVGGRGTPRSFVEQRQASLDQRYGAGKYVVLLQRERPPPAPGLSLWPKGQFDPAKVDSAQKEGFQAQRFQAGGRPTFWAADLVMFLFPWKGPNWSPEMRLLIGASLAATASFCNIIAAAVGSLNGERSDLLLNKSVEEVTYSPMLGVAVTRLDADGVVPVGVGLFLMLFAQGFARKQVAELNDAKIRGGYFIPSSSLGTLGRTWGFAGSEAETEKEVTSLAPSRRTEIDVTLAGSYAGLCGALALCLLGVLRGDASDGLLLVEVTRLPLLLAQALGDSFPDDAVRTVLSLSSGEAAASAPAKVTVDPLLLSGSLALTSQAVQLLPLRGCDGHLLARFLFGPRPLQFIELCTGVLLLLGAVGRLGPNANATVCSSALFGWAARFLASRESPLPPREDFDDEPWASPTAAAAAALALAAAGLQESFHSHDAWCPAYLVDCRIASFSSNARSTSQVHGKAFFPLGAGGVSFFLSKGHLLLDEEEDEEEEEDFSAHSWNKCQPEPFASGAQVFAAEAARAPETGIHAPTEAAWFRQYAEQNNCKWQQLSFGPSFGASRTDTGEIFLWGSTLRKDGKNRQYAPPRPLFLKDETELRFRDVQCSESSVWGLTAAGDVVVWQRVPRIGDDPKTSPPGEESLPTPSNPSVVQLRALLEARAEKECVTYDEATELMLRSTQCESTVPGFLAVGGHKLSGHESGL</sequence>
<keyword evidence="7" id="KW-0812">Transmembrane</keyword>
<protein>
    <submittedName>
        <fullName evidence="14">Chloroplastic (Protein AMMONIUM OVERLY SENSITIVE 1) (Protein ETHYLENE-DEPENDENT GRAVITROPISM-DEFICIENT AND YELLOW-GREEN 1) (AtEGY1)</fullName>
    </submittedName>
</protein>
<feature type="compositionally biased region" description="Low complexity" evidence="13">
    <location>
        <begin position="214"/>
        <end position="233"/>
    </location>
</feature>
<proteinExistence type="inferred from homology"/>
<comment type="similarity">
    <text evidence="3">Belongs to the peptidase M50B family.</text>
</comment>
<dbReference type="InterPro" id="IPR009091">
    <property type="entry name" value="RCC1/BLIP-II"/>
</dbReference>
<evidence type="ECO:0000256" key="10">
    <source>
        <dbReference type="ARBA" id="ARBA00022989"/>
    </source>
</evidence>
<feature type="region of interest" description="Disordered" evidence="13">
    <location>
        <begin position="214"/>
        <end position="246"/>
    </location>
</feature>
<keyword evidence="5" id="KW-0934">Plastid</keyword>
<keyword evidence="11" id="KW-0472">Membrane</keyword>
<feature type="compositionally biased region" description="Basic and acidic residues" evidence="13">
    <location>
        <begin position="234"/>
        <end position="246"/>
    </location>
</feature>
<evidence type="ECO:0000256" key="9">
    <source>
        <dbReference type="ARBA" id="ARBA00022946"/>
    </source>
</evidence>
<gene>
    <name evidence="14" type="ORF">SCF082_LOCUS26699</name>
</gene>
<evidence type="ECO:0000256" key="7">
    <source>
        <dbReference type="ARBA" id="ARBA00022692"/>
    </source>
</evidence>
<keyword evidence="12" id="KW-0175">Coiled coil</keyword>
<evidence type="ECO:0000256" key="6">
    <source>
        <dbReference type="ARBA" id="ARBA00022670"/>
    </source>
</evidence>
<name>A0ABP0M8C3_9DINO</name>
<evidence type="ECO:0000256" key="5">
    <source>
        <dbReference type="ARBA" id="ARBA00022640"/>
    </source>
</evidence>
<feature type="coiled-coil region" evidence="12">
    <location>
        <begin position="45"/>
        <end position="89"/>
    </location>
</feature>
<evidence type="ECO:0000256" key="2">
    <source>
        <dbReference type="ARBA" id="ARBA00004229"/>
    </source>
</evidence>
<evidence type="ECO:0000256" key="12">
    <source>
        <dbReference type="SAM" id="Coils"/>
    </source>
</evidence>
<dbReference type="SUPFAM" id="SSF50985">
    <property type="entry name" value="RCC1/BLIP-II"/>
    <property type="match status" value="1"/>
</dbReference>
<evidence type="ECO:0000256" key="11">
    <source>
        <dbReference type="ARBA" id="ARBA00023136"/>
    </source>
</evidence>
<evidence type="ECO:0000256" key="4">
    <source>
        <dbReference type="ARBA" id="ARBA00022528"/>
    </source>
</evidence>
<dbReference type="PANTHER" id="PTHR31412">
    <property type="entry name" value="ZINC METALLOPROTEASE EGY1"/>
    <property type="match status" value="1"/>
</dbReference>
<dbReference type="InterPro" id="IPR044838">
    <property type="entry name" value="EGY1-like"/>
</dbReference>
<comment type="caution">
    <text evidence="14">The sequence shown here is derived from an EMBL/GenBank/DDBJ whole genome shotgun (WGS) entry which is preliminary data.</text>
</comment>
<feature type="coiled-coil region" evidence="12">
    <location>
        <begin position="182"/>
        <end position="214"/>
    </location>
</feature>
<keyword evidence="6" id="KW-0645">Protease</keyword>
<keyword evidence="15" id="KW-1185">Reference proteome</keyword>
<evidence type="ECO:0000256" key="8">
    <source>
        <dbReference type="ARBA" id="ARBA00022801"/>
    </source>
</evidence>
<evidence type="ECO:0000256" key="1">
    <source>
        <dbReference type="ARBA" id="ARBA00004141"/>
    </source>
</evidence>
<keyword evidence="10" id="KW-1133">Transmembrane helix</keyword>
<dbReference type="Proteomes" id="UP001642464">
    <property type="component" value="Unassembled WGS sequence"/>
</dbReference>
<dbReference type="Gene3D" id="2.130.10.30">
    <property type="entry name" value="Regulator of chromosome condensation 1/beta-lactamase-inhibitor protein II"/>
    <property type="match status" value="1"/>
</dbReference>
<evidence type="ECO:0000313" key="15">
    <source>
        <dbReference type="Proteomes" id="UP001642464"/>
    </source>
</evidence>
<feature type="region of interest" description="Disordered" evidence="13">
    <location>
        <begin position="952"/>
        <end position="973"/>
    </location>
</feature>
<reference evidence="14 15" key="1">
    <citation type="submission" date="2024-02" db="EMBL/GenBank/DDBJ databases">
        <authorList>
            <person name="Chen Y."/>
            <person name="Shah S."/>
            <person name="Dougan E. K."/>
            <person name="Thang M."/>
            <person name="Chan C."/>
        </authorList>
    </citation>
    <scope>NUCLEOTIDE SEQUENCE [LARGE SCALE GENOMIC DNA]</scope>
</reference>
<accession>A0ABP0M8C3</accession>
<organism evidence="14 15">
    <name type="scientific">Durusdinium trenchii</name>
    <dbReference type="NCBI Taxonomy" id="1381693"/>
    <lineage>
        <taxon>Eukaryota</taxon>
        <taxon>Sar</taxon>
        <taxon>Alveolata</taxon>
        <taxon>Dinophyceae</taxon>
        <taxon>Suessiales</taxon>
        <taxon>Symbiodiniaceae</taxon>
        <taxon>Durusdinium</taxon>
    </lineage>
</organism>
<dbReference type="PANTHER" id="PTHR31412:SF0">
    <property type="entry name" value="ZINC METALLOPROTEASE EGY1, CHLOROPLASTIC-RELATED"/>
    <property type="match status" value="1"/>
</dbReference>
<keyword evidence="4" id="KW-0150">Chloroplast</keyword>
<evidence type="ECO:0000256" key="3">
    <source>
        <dbReference type="ARBA" id="ARBA00007931"/>
    </source>
</evidence>
<evidence type="ECO:0000256" key="13">
    <source>
        <dbReference type="SAM" id="MobiDB-lite"/>
    </source>
</evidence>
<dbReference type="EMBL" id="CAXAMM010020335">
    <property type="protein sequence ID" value="CAK9047744.1"/>
    <property type="molecule type" value="Genomic_DNA"/>
</dbReference>
<keyword evidence="9" id="KW-0809">Transit peptide</keyword>